<proteinExistence type="predicted"/>
<evidence type="ECO:0000313" key="2">
    <source>
        <dbReference type="EMBL" id="MEH2557575.1"/>
    </source>
</evidence>
<feature type="region of interest" description="Disordered" evidence="1">
    <location>
        <begin position="48"/>
        <end position="69"/>
    </location>
</feature>
<dbReference type="Proteomes" id="UP001364224">
    <property type="component" value="Unassembled WGS sequence"/>
</dbReference>
<evidence type="ECO:0000313" key="3">
    <source>
        <dbReference type="Proteomes" id="UP001364224"/>
    </source>
</evidence>
<keyword evidence="3" id="KW-1185">Reference proteome</keyword>
<protein>
    <submittedName>
        <fullName evidence="2">Uncharacterized protein</fullName>
    </submittedName>
</protein>
<dbReference type="EMBL" id="JAZHRV010000001">
    <property type="protein sequence ID" value="MEH2557575.1"/>
    <property type="molecule type" value="Genomic_DNA"/>
</dbReference>
<name>A0ABU8BG96_9BRAD</name>
<sequence length="69" mass="7614">MPRSPSMVPGAYQDTYLVLDDLGRLGRVWRETAEEDANHEALIRDLLDDQYSRPSASSPLTSPRAGPAT</sequence>
<feature type="compositionally biased region" description="Polar residues" evidence="1">
    <location>
        <begin position="52"/>
        <end position="61"/>
    </location>
</feature>
<organism evidence="2 3">
    <name type="scientific">Bradyrhizobium algeriense</name>
    <dbReference type="NCBI Taxonomy" id="634784"/>
    <lineage>
        <taxon>Bacteria</taxon>
        <taxon>Pseudomonadati</taxon>
        <taxon>Pseudomonadota</taxon>
        <taxon>Alphaproteobacteria</taxon>
        <taxon>Hyphomicrobiales</taxon>
        <taxon>Nitrobacteraceae</taxon>
        <taxon>Bradyrhizobium</taxon>
    </lineage>
</organism>
<gene>
    <name evidence="2" type="ORF">V1286_005104</name>
</gene>
<accession>A0ABU8BG96</accession>
<evidence type="ECO:0000256" key="1">
    <source>
        <dbReference type="SAM" id="MobiDB-lite"/>
    </source>
</evidence>
<reference evidence="2 3" key="1">
    <citation type="submission" date="2024-02" db="EMBL/GenBank/DDBJ databases">
        <title>Adaptive strategies in a cosmopolitan and abundant soil bacterium.</title>
        <authorList>
            <person name="Carini P."/>
        </authorList>
    </citation>
    <scope>NUCLEOTIDE SEQUENCE [LARGE SCALE GENOMIC DNA]</scope>
    <source>
        <strain evidence="2 3">AZCC 1608</strain>
    </source>
</reference>
<comment type="caution">
    <text evidence="2">The sequence shown here is derived from an EMBL/GenBank/DDBJ whole genome shotgun (WGS) entry which is preliminary data.</text>
</comment>